<evidence type="ECO:0000313" key="4">
    <source>
        <dbReference type="Proteomes" id="UP000425960"/>
    </source>
</evidence>
<evidence type="ECO:0000256" key="1">
    <source>
        <dbReference type="SAM" id="Coils"/>
    </source>
</evidence>
<reference evidence="3 4" key="1">
    <citation type="submission" date="2019-11" db="EMBL/GenBank/DDBJ databases">
        <title>Comparative genomics of hydrocarbon-degrading Desulfosarcina strains.</title>
        <authorList>
            <person name="Watanabe M."/>
            <person name="Kojima H."/>
            <person name="Fukui M."/>
        </authorList>
    </citation>
    <scope>NUCLEOTIDE SEQUENCE [LARGE SCALE GENOMIC DNA]</scope>
    <source>
        <strain evidence="3 4">28bB2T</strain>
    </source>
</reference>
<protein>
    <recommendedName>
        <fullName evidence="2">HepT-like domain-containing protein</fullName>
    </recommendedName>
</protein>
<dbReference type="Proteomes" id="UP000425960">
    <property type="component" value="Chromosome"/>
</dbReference>
<dbReference type="InterPro" id="IPR048769">
    <property type="entry name" value="HepT-like_dom"/>
</dbReference>
<name>A0A5K7ZNR6_9BACT</name>
<organism evidence="3 4">
    <name type="scientific">Desulfosarcina ovata subsp. sediminis</name>
    <dbReference type="NCBI Taxonomy" id="885957"/>
    <lineage>
        <taxon>Bacteria</taxon>
        <taxon>Pseudomonadati</taxon>
        <taxon>Thermodesulfobacteriota</taxon>
        <taxon>Desulfobacteria</taxon>
        <taxon>Desulfobacterales</taxon>
        <taxon>Desulfosarcinaceae</taxon>
        <taxon>Desulfosarcina</taxon>
    </lineage>
</organism>
<feature type="coiled-coil region" evidence="1">
    <location>
        <begin position="10"/>
        <end position="37"/>
    </location>
</feature>
<proteinExistence type="predicted"/>
<accession>A0A5K7ZNR6</accession>
<evidence type="ECO:0000259" key="2">
    <source>
        <dbReference type="Pfam" id="PF20797"/>
    </source>
</evidence>
<gene>
    <name evidence="3" type="ORF">DSCO28_19050</name>
</gene>
<dbReference type="EMBL" id="AP021876">
    <property type="protein sequence ID" value="BBO81339.1"/>
    <property type="molecule type" value="Genomic_DNA"/>
</dbReference>
<dbReference type="KEGG" id="dov:DSCO28_19050"/>
<feature type="domain" description="HepT-like" evidence="2">
    <location>
        <begin position="49"/>
        <end position="153"/>
    </location>
</feature>
<evidence type="ECO:0000313" key="3">
    <source>
        <dbReference type="EMBL" id="BBO81339.1"/>
    </source>
</evidence>
<dbReference type="AlphaFoldDB" id="A0A5K7ZNR6"/>
<dbReference type="Pfam" id="PF20797">
    <property type="entry name" value="HepT-like_2"/>
    <property type="match status" value="1"/>
</dbReference>
<dbReference type="RefSeq" id="WP_155322074.1">
    <property type="nucleotide sequence ID" value="NZ_AP021876.1"/>
</dbReference>
<keyword evidence="1" id="KW-0175">Coiled coil</keyword>
<sequence length="166" mass="19468">MEETKIALFLADFDHQVAQINNIYERLEIKSKALSKNKVTSETVESAGYWLHNLYCAYEDLFKIVSSFWENNIRGDGSFHQSLIRRMLLNIEGVRPSLLSEKAFTHLDELRSFRHVFRHAYSYGLDDERVIHLINRILNNKNIPLVEIQRFKEKVTTLIASRKDSP</sequence>